<sequence length="161" mass="17783">MSTLFKTLIVGVGATVVMDVFTFLLNLIGIKTLDYRLLGRWVGHMFKGRFSHQTIVDSLPLPYEQLIGWFTHYAIGISFSFLLVAVVGDKWLESPSPLPALVFGIVTIVAPFFLMQPAFGFGLAASNLPDPGKVRMLSFVIHAVFGMGLYLSAFLLALRTR</sequence>
<dbReference type="EMBL" id="AP025314">
    <property type="protein sequence ID" value="BDD09364.1"/>
    <property type="molecule type" value="Genomic_DNA"/>
</dbReference>
<evidence type="ECO:0000313" key="3">
    <source>
        <dbReference type="Proteomes" id="UP001348817"/>
    </source>
</evidence>
<evidence type="ECO:0000256" key="1">
    <source>
        <dbReference type="SAM" id="Phobius"/>
    </source>
</evidence>
<keyword evidence="3" id="KW-1185">Reference proteome</keyword>
<feature type="transmembrane region" description="Helical" evidence="1">
    <location>
        <begin position="139"/>
        <end position="158"/>
    </location>
</feature>
<keyword evidence="1" id="KW-0472">Membrane</keyword>
<reference evidence="2 3" key="1">
    <citation type="submission" date="2021-12" db="EMBL/GenBank/DDBJ databases">
        <title>Genome sequencing of bacteria with rrn-lacking chromosome and rrn-plasmid.</title>
        <authorList>
            <person name="Anda M."/>
            <person name="Iwasaki W."/>
        </authorList>
    </citation>
    <scope>NUCLEOTIDE SEQUENCE [LARGE SCALE GENOMIC DNA]</scope>
    <source>
        <strain evidence="2 3">DSM 100852</strain>
    </source>
</reference>
<evidence type="ECO:0000313" key="2">
    <source>
        <dbReference type="EMBL" id="BDD09364.1"/>
    </source>
</evidence>
<feature type="transmembrane region" description="Helical" evidence="1">
    <location>
        <begin position="100"/>
        <end position="119"/>
    </location>
</feature>
<organism evidence="2 3">
    <name type="scientific">Fulvitalea axinellae</name>
    <dbReference type="NCBI Taxonomy" id="1182444"/>
    <lineage>
        <taxon>Bacteria</taxon>
        <taxon>Pseudomonadati</taxon>
        <taxon>Bacteroidota</taxon>
        <taxon>Cytophagia</taxon>
        <taxon>Cytophagales</taxon>
        <taxon>Persicobacteraceae</taxon>
        <taxon>Fulvitalea</taxon>
    </lineage>
</organism>
<accession>A0AAU9D4H0</accession>
<gene>
    <name evidence="2" type="ORF">FUAX_17960</name>
</gene>
<feature type="transmembrane region" description="Helical" evidence="1">
    <location>
        <begin position="66"/>
        <end position="88"/>
    </location>
</feature>
<dbReference type="InterPro" id="IPR021329">
    <property type="entry name" value="DUF2938"/>
</dbReference>
<dbReference type="RefSeq" id="WP_338394573.1">
    <property type="nucleotide sequence ID" value="NZ_AP025314.1"/>
</dbReference>
<keyword evidence="1" id="KW-0812">Transmembrane</keyword>
<keyword evidence="1" id="KW-1133">Transmembrane helix</keyword>
<dbReference type="Proteomes" id="UP001348817">
    <property type="component" value="Chromosome"/>
</dbReference>
<feature type="transmembrane region" description="Helical" evidence="1">
    <location>
        <begin position="7"/>
        <end position="30"/>
    </location>
</feature>
<dbReference type="AlphaFoldDB" id="A0AAU9D4H0"/>
<dbReference type="Pfam" id="PF11158">
    <property type="entry name" value="DUF2938"/>
    <property type="match status" value="1"/>
</dbReference>
<dbReference type="KEGG" id="fax:FUAX_17960"/>
<name>A0AAU9D4H0_9BACT</name>
<proteinExistence type="predicted"/>
<protein>
    <submittedName>
        <fullName evidence="2">Membrane protein</fullName>
    </submittedName>
</protein>